<evidence type="ECO:0000313" key="2">
    <source>
        <dbReference type="EMBL" id="NJX17502.1"/>
    </source>
</evidence>
<dbReference type="Pfam" id="PF07883">
    <property type="entry name" value="Cupin_2"/>
    <property type="match status" value="1"/>
</dbReference>
<protein>
    <submittedName>
        <fullName evidence="2">Cupin domain-containing protein</fullName>
    </submittedName>
</protein>
<name>A0ABX1DHF1_9FLAO</name>
<dbReference type="InterPro" id="IPR014710">
    <property type="entry name" value="RmlC-like_jellyroll"/>
</dbReference>
<dbReference type="EMBL" id="JAAVJS010000714">
    <property type="protein sequence ID" value="NJX17502.1"/>
    <property type="molecule type" value="Genomic_DNA"/>
</dbReference>
<dbReference type="Proteomes" id="UP000760545">
    <property type="component" value="Unassembled WGS sequence"/>
</dbReference>
<proteinExistence type="predicted"/>
<sequence length="84" mass="9259">VDVFFKVPANTDLPNHSHTSPERMILVSGEMDVTYEGEETQKLKTGNYAYGPAMKPHIARCGDAGSCVLFIAFEEPLDAFPVKE</sequence>
<feature type="domain" description="Cupin type-2" evidence="1">
    <location>
        <begin position="4"/>
        <end position="70"/>
    </location>
</feature>
<dbReference type="SUPFAM" id="SSF51182">
    <property type="entry name" value="RmlC-like cupins"/>
    <property type="match status" value="1"/>
</dbReference>
<reference evidence="2 3" key="1">
    <citation type="submission" date="2020-03" db="EMBL/GenBank/DDBJ databases">
        <title>Tamlana sp. nov, isolated from XXX.</title>
        <authorList>
            <person name="Cao W.R."/>
        </authorList>
    </citation>
    <scope>NUCLEOTIDE SEQUENCE [LARGE SCALE GENOMIC DNA]</scope>
    <source>
        <strain evidence="2 3">HST1-43</strain>
    </source>
</reference>
<dbReference type="RefSeq" id="WP_167920474.1">
    <property type="nucleotide sequence ID" value="NZ_JAAVJS010000714.1"/>
</dbReference>
<evidence type="ECO:0000313" key="3">
    <source>
        <dbReference type="Proteomes" id="UP000760545"/>
    </source>
</evidence>
<dbReference type="InterPro" id="IPR011051">
    <property type="entry name" value="RmlC_Cupin_sf"/>
</dbReference>
<evidence type="ECO:0000259" key="1">
    <source>
        <dbReference type="Pfam" id="PF07883"/>
    </source>
</evidence>
<dbReference type="InterPro" id="IPR013096">
    <property type="entry name" value="Cupin_2"/>
</dbReference>
<feature type="non-terminal residue" evidence="2">
    <location>
        <position position="1"/>
    </location>
</feature>
<keyword evidence="3" id="KW-1185">Reference proteome</keyword>
<gene>
    <name evidence="2" type="ORF">HC176_18695</name>
</gene>
<dbReference type="Gene3D" id="2.60.120.10">
    <property type="entry name" value="Jelly Rolls"/>
    <property type="match status" value="1"/>
</dbReference>
<comment type="caution">
    <text evidence="2">The sequence shown here is derived from an EMBL/GenBank/DDBJ whole genome shotgun (WGS) entry which is preliminary data.</text>
</comment>
<organism evidence="2 3">
    <name type="scientific">Tamlana crocina</name>
    <dbReference type="NCBI Taxonomy" id="393006"/>
    <lineage>
        <taxon>Bacteria</taxon>
        <taxon>Pseudomonadati</taxon>
        <taxon>Bacteroidota</taxon>
        <taxon>Flavobacteriia</taxon>
        <taxon>Flavobacteriales</taxon>
        <taxon>Flavobacteriaceae</taxon>
        <taxon>Tamlana</taxon>
    </lineage>
</organism>
<accession>A0ABX1DHF1</accession>